<evidence type="ECO:0000259" key="2">
    <source>
        <dbReference type="PROSITE" id="PS50157"/>
    </source>
</evidence>
<organism evidence="3 4">
    <name type="scientific">Timema podura</name>
    <name type="common">Walking stick</name>
    <dbReference type="NCBI Taxonomy" id="61482"/>
    <lineage>
        <taxon>Eukaryota</taxon>
        <taxon>Metazoa</taxon>
        <taxon>Ecdysozoa</taxon>
        <taxon>Arthropoda</taxon>
        <taxon>Hexapoda</taxon>
        <taxon>Insecta</taxon>
        <taxon>Pterygota</taxon>
        <taxon>Neoptera</taxon>
        <taxon>Polyneoptera</taxon>
        <taxon>Phasmatodea</taxon>
        <taxon>Timematodea</taxon>
        <taxon>Timematoidea</taxon>
        <taxon>Timematidae</taxon>
        <taxon>Timema</taxon>
    </lineage>
</organism>
<evidence type="ECO:0000256" key="1">
    <source>
        <dbReference type="PROSITE-ProRule" id="PRU00042"/>
    </source>
</evidence>
<sequence>MSEQINGIPAYINKGPGTGGVRNGGFQTPNCTPMYTRSAIVTEPPVLVVDSEEWASVPEWVGVSVSESECLRVGRRVLHSCIVGHRRVKFWKSPPQHCLQLNSQSETTWDTSHFMLSLQKNGFGAINESVVPESSHKPPPKQCFVCPQCARIYQRKESLYLHQKHECGKEPQFFCPYCTYRAKLKGNLRTCILPGSNPDLPIFGSLVSYESFMLDHTATEAGVKFWKSPPQHCLQLNSQSETTWDTSHFMSSLQEQGFGAINDSVVPESSHKPPSKQGFYSLASFQQESSPILSSILKDDFDHVSTTDPLLGTGTVQSLKYSLASFQQESSPILSSILKDDFDHVSTTDPLLGTGTVQSLKGSDGTTTVKESCLYSVLAKAESMMDVWKLSAKYERSIKIVSYQKTQPPLTREDFMLHKACQKIL</sequence>
<keyword evidence="1" id="KW-0863">Zinc-finger</keyword>
<accession>A0ABN7NBM4</accession>
<keyword evidence="4" id="KW-1185">Reference proteome</keyword>
<name>A0ABN7NBM4_TIMPD</name>
<proteinExistence type="predicted"/>
<comment type="caution">
    <text evidence="3">The sequence shown here is derived from an EMBL/GenBank/DDBJ whole genome shotgun (WGS) entry which is preliminary data.</text>
</comment>
<dbReference type="PROSITE" id="PS50157">
    <property type="entry name" value="ZINC_FINGER_C2H2_2"/>
    <property type="match status" value="1"/>
</dbReference>
<dbReference type="Gene3D" id="3.30.160.60">
    <property type="entry name" value="Classic Zinc Finger"/>
    <property type="match status" value="1"/>
</dbReference>
<keyword evidence="1" id="KW-0862">Zinc</keyword>
<gene>
    <name evidence="3" type="ORF">TPAB3V08_LOCUS311</name>
</gene>
<keyword evidence="1" id="KW-0479">Metal-binding</keyword>
<feature type="domain" description="C2H2-type" evidence="2">
    <location>
        <begin position="144"/>
        <end position="171"/>
    </location>
</feature>
<dbReference type="Proteomes" id="UP001153148">
    <property type="component" value="Unassembled WGS sequence"/>
</dbReference>
<dbReference type="InterPro" id="IPR013087">
    <property type="entry name" value="Znf_C2H2_type"/>
</dbReference>
<dbReference type="EMBL" id="CAJPIN010000237">
    <property type="protein sequence ID" value="CAG2053245.1"/>
    <property type="molecule type" value="Genomic_DNA"/>
</dbReference>
<evidence type="ECO:0000313" key="4">
    <source>
        <dbReference type="Proteomes" id="UP001153148"/>
    </source>
</evidence>
<protein>
    <recommendedName>
        <fullName evidence="2">C2H2-type domain-containing protein</fullName>
    </recommendedName>
</protein>
<reference evidence="3" key="1">
    <citation type="submission" date="2021-03" db="EMBL/GenBank/DDBJ databases">
        <authorList>
            <person name="Tran Van P."/>
        </authorList>
    </citation>
    <scope>NUCLEOTIDE SEQUENCE</scope>
</reference>
<evidence type="ECO:0000313" key="3">
    <source>
        <dbReference type="EMBL" id="CAG2053245.1"/>
    </source>
</evidence>